<protein>
    <submittedName>
        <fullName evidence="4">Alpha/beta hydrolase</fullName>
    </submittedName>
</protein>
<dbReference type="AlphaFoldDB" id="A0A9E2S3K9"/>
<dbReference type="Pfam" id="PF07859">
    <property type="entry name" value="Abhydrolase_3"/>
    <property type="match status" value="1"/>
</dbReference>
<feature type="domain" description="Alpha/beta hydrolase fold-3" evidence="3">
    <location>
        <begin position="83"/>
        <end position="285"/>
    </location>
</feature>
<name>A0A9E2S3K9_9BACT</name>
<evidence type="ECO:0000259" key="3">
    <source>
        <dbReference type="Pfam" id="PF07859"/>
    </source>
</evidence>
<dbReference type="PROSITE" id="PS01173">
    <property type="entry name" value="LIPASE_GDXG_HIS"/>
    <property type="match status" value="1"/>
</dbReference>
<sequence length="312" mass="34483">MTFTTTQEIPVKPSKQIEEVSKWWLKSVAASRESQSLAEVRDINENWQSLTAEPGSVDYIEVDAGGVQAMWAIPKECFGDRVLLCVHGGGFFSGSMYTHRKLYGHFAKDVGCRALIIHYRRSPEHVHPAQVNDVVTAYRWLLGQGIQAGHIAIVGDSAGGGLAVTSTLLIRDKGLPMPAAVMPFSAWFDMEVTGESVESNKGEDLLLNREWLIEMAQMRLGKEGNPKDRYANPFYDDLKGLPPVYLQVGGDELLLDDSITLAKRAKAAGIDVRLDIFPGMQHTFQMAVGRAPEANDAIARYVNWIKPKLGLK</sequence>
<organism evidence="4 5">
    <name type="scientific">Pinibacter aurantiacus</name>
    <dbReference type="NCBI Taxonomy" id="2851599"/>
    <lineage>
        <taxon>Bacteria</taxon>
        <taxon>Pseudomonadati</taxon>
        <taxon>Bacteroidota</taxon>
        <taxon>Chitinophagia</taxon>
        <taxon>Chitinophagales</taxon>
        <taxon>Chitinophagaceae</taxon>
        <taxon>Pinibacter</taxon>
    </lineage>
</organism>
<evidence type="ECO:0000313" key="5">
    <source>
        <dbReference type="Proteomes" id="UP000812270"/>
    </source>
</evidence>
<evidence type="ECO:0000313" key="4">
    <source>
        <dbReference type="EMBL" id="MBV4355958.1"/>
    </source>
</evidence>
<dbReference type="RefSeq" id="WP_217789502.1">
    <property type="nucleotide sequence ID" value="NZ_JAHSPG010000001.1"/>
</dbReference>
<reference evidence="4" key="1">
    <citation type="submission" date="2021-06" db="EMBL/GenBank/DDBJ databases">
        <authorList>
            <person name="Huq M.A."/>
        </authorList>
    </citation>
    <scope>NUCLEOTIDE SEQUENCE</scope>
    <source>
        <strain evidence="4">MAH-26</strain>
    </source>
</reference>
<dbReference type="InterPro" id="IPR013094">
    <property type="entry name" value="AB_hydrolase_3"/>
</dbReference>
<dbReference type="PANTHER" id="PTHR48081">
    <property type="entry name" value="AB HYDROLASE SUPERFAMILY PROTEIN C4A8.06C"/>
    <property type="match status" value="1"/>
</dbReference>
<comment type="similarity">
    <text evidence="1">Belongs to the 'GDXG' lipolytic enzyme family.</text>
</comment>
<dbReference type="InterPro" id="IPR050300">
    <property type="entry name" value="GDXG_lipolytic_enzyme"/>
</dbReference>
<dbReference type="GO" id="GO:0016787">
    <property type="term" value="F:hydrolase activity"/>
    <property type="evidence" value="ECO:0007669"/>
    <property type="project" value="UniProtKB-KW"/>
</dbReference>
<dbReference type="EMBL" id="JAHSPG010000001">
    <property type="protein sequence ID" value="MBV4355958.1"/>
    <property type="molecule type" value="Genomic_DNA"/>
</dbReference>
<evidence type="ECO:0000256" key="1">
    <source>
        <dbReference type="ARBA" id="ARBA00010515"/>
    </source>
</evidence>
<dbReference type="Proteomes" id="UP000812270">
    <property type="component" value="Unassembled WGS sequence"/>
</dbReference>
<gene>
    <name evidence="4" type="ORF">KTO63_02280</name>
</gene>
<evidence type="ECO:0000256" key="2">
    <source>
        <dbReference type="ARBA" id="ARBA00022801"/>
    </source>
</evidence>
<comment type="caution">
    <text evidence="4">The sequence shown here is derived from an EMBL/GenBank/DDBJ whole genome shotgun (WGS) entry which is preliminary data.</text>
</comment>
<accession>A0A9E2S3K9</accession>
<keyword evidence="2 4" id="KW-0378">Hydrolase</keyword>
<keyword evidence="5" id="KW-1185">Reference proteome</keyword>
<dbReference type="PANTHER" id="PTHR48081:SF8">
    <property type="entry name" value="ALPHA_BETA HYDROLASE FOLD-3 DOMAIN-CONTAINING PROTEIN-RELATED"/>
    <property type="match status" value="1"/>
</dbReference>
<proteinExistence type="inferred from homology"/>
<dbReference type="InterPro" id="IPR002168">
    <property type="entry name" value="Lipase_GDXG_HIS_AS"/>
</dbReference>